<dbReference type="GO" id="GO:0000105">
    <property type="term" value="P:L-histidine biosynthetic process"/>
    <property type="evidence" value="ECO:0007669"/>
    <property type="project" value="UniProtKB-KW"/>
</dbReference>
<dbReference type="Proteomes" id="UP000010798">
    <property type="component" value="Chromosome"/>
</dbReference>
<comment type="pathway">
    <text evidence="4">Amino-acid biosynthesis.</text>
</comment>
<dbReference type="InterPro" id="IPR011060">
    <property type="entry name" value="RibuloseP-bd_barrel"/>
</dbReference>
<dbReference type="GO" id="GO:0000162">
    <property type="term" value="P:L-tryptophan biosynthetic process"/>
    <property type="evidence" value="ECO:0007669"/>
    <property type="project" value="TreeGrafter"/>
</dbReference>
<dbReference type="OrthoDB" id="1796087at2"/>
<dbReference type="InterPro" id="IPR013785">
    <property type="entry name" value="Aldolase_TIM"/>
</dbReference>
<dbReference type="STRING" id="886293.Sinac_1218"/>
<dbReference type="Pfam" id="PF00977">
    <property type="entry name" value="His_biosynth"/>
    <property type="match status" value="1"/>
</dbReference>
<evidence type="ECO:0000256" key="4">
    <source>
        <dbReference type="ARBA" id="ARBA00029440"/>
    </source>
</evidence>
<evidence type="ECO:0000256" key="6">
    <source>
        <dbReference type="SAM" id="MobiDB-lite"/>
    </source>
</evidence>
<evidence type="ECO:0000256" key="2">
    <source>
        <dbReference type="ARBA" id="ARBA00022605"/>
    </source>
</evidence>
<accession>L0D8P5</accession>
<evidence type="ECO:0000313" key="8">
    <source>
        <dbReference type="Proteomes" id="UP000010798"/>
    </source>
</evidence>
<evidence type="ECO:0000256" key="5">
    <source>
        <dbReference type="RuleBase" id="RU003657"/>
    </source>
</evidence>
<keyword evidence="2 5" id="KW-0028">Amino-acid biosynthesis</keyword>
<dbReference type="GO" id="GO:0005737">
    <property type="term" value="C:cytoplasm"/>
    <property type="evidence" value="ECO:0007669"/>
    <property type="project" value="TreeGrafter"/>
</dbReference>
<dbReference type="SUPFAM" id="SSF51366">
    <property type="entry name" value="Ribulose-phoshate binding barrel"/>
    <property type="match status" value="1"/>
</dbReference>
<name>L0D8P5_SINAD</name>
<gene>
    <name evidence="7" type="ordered locus">Sinac_1218</name>
</gene>
<dbReference type="InterPro" id="IPR006062">
    <property type="entry name" value="His_biosynth"/>
</dbReference>
<evidence type="ECO:0000256" key="1">
    <source>
        <dbReference type="ARBA" id="ARBA00009667"/>
    </source>
</evidence>
<protein>
    <submittedName>
        <fullName evidence="7">HisA/hisF family protein</fullName>
    </submittedName>
</protein>
<dbReference type="CDD" id="cd04723">
    <property type="entry name" value="HisA_HisF"/>
    <property type="match status" value="1"/>
</dbReference>
<dbReference type="InterPro" id="IPR044524">
    <property type="entry name" value="Isoase_HisA-like"/>
</dbReference>
<feature type="region of interest" description="Disordered" evidence="6">
    <location>
        <begin position="256"/>
        <end position="275"/>
    </location>
</feature>
<evidence type="ECO:0000313" key="7">
    <source>
        <dbReference type="EMBL" id="AGA25607.1"/>
    </source>
</evidence>
<dbReference type="KEGG" id="saci:Sinac_1218"/>
<dbReference type="PANTHER" id="PTHR43090">
    <property type="entry name" value="1-(5-PHOSPHORIBOSYL)-5-[(5-PHOSPHORIBOSYLAMINO)METHYLIDENEAMINO] IMIDAZOLE-4-CARBOXAMIDE ISOMERASE"/>
    <property type="match status" value="1"/>
</dbReference>
<dbReference type="EMBL" id="CP003364">
    <property type="protein sequence ID" value="AGA25607.1"/>
    <property type="molecule type" value="Genomic_DNA"/>
</dbReference>
<dbReference type="Gene3D" id="3.20.20.70">
    <property type="entry name" value="Aldolase class I"/>
    <property type="match status" value="1"/>
</dbReference>
<reference evidence="7 8" key="1">
    <citation type="submission" date="2012-02" db="EMBL/GenBank/DDBJ databases">
        <title>Complete sequence of chromosome of Singulisphaera acidiphila DSM 18658.</title>
        <authorList>
            <consortium name="US DOE Joint Genome Institute (JGI-PGF)"/>
            <person name="Lucas S."/>
            <person name="Copeland A."/>
            <person name="Lapidus A."/>
            <person name="Glavina del Rio T."/>
            <person name="Dalin E."/>
            <person name="Tice H."/>
            <person name="Bruce D."/>
            <person name="Goodwin L."/>
            <person name="Pitluck S."/>
            <person name="Peters L."/>
            <person name="Ovchinnikova G."/>
            <person name="Chertkov O."/>
            <person name="Kyrpides N."/>
            <person name="Mavromatis K."/>
            <person name="Ivanova N."/>
            <person name="Brettin T."/>
            <person name="Detter J.C."/>
            <person name="Han C."/>
            <person name="Larimer F."/>
            <person name="Land M."/>
            <person name="Hauser L."/>
            <person name="Markowitz V."/>
            <person name="Cheng J.-F."/>
            <person name="Hugenholtz P."/>
            <person name="Woyke T."/>
            <person name="Wu D."/>
            <person name="Tindall B."/>
            <person name="Pomrenke H."/>
            <person name="Brambilla E."/>
            <person name="Klenk H.-P."/>
            <person name="Eisen J.A."/>
        </authorList>
    </citation>
    <scope>NUCLEOTIDE SEQUENCE [LARGE SCALE GENOMIC DNA]</scope>
    <source>
        <strain evidence="8">ATCC BAA-1392 / DSM 18658 / VKM B-2454 / MOB10</strain>
    </source>
</reference>
<keyword evidence="8" id="KW-1185">Reference proteome</keyword>
<dbReference type="GO" id="GO:0003949">
    <property type="term" value="F:1-(5-phosphoribosyl)-5-[(5-phosphoribosylamino)methylideneamino]imidazole-4-carboxamide isomerase activity"/>
    <property type="evidence" value="ECO:0007669"/>
    <property type="project" value="InterPro"/>
</dbReference>
<dbReference type="eggNOG" id="COG0106">
    <property type="taxonomic scope" value="Bacteria"/>
</dbReference>
<evidence type="ECO:0000256" key="3">
    <source>
        <dbReference type="ARBA" id="ARBA00023102"/>
    </source>
</evidence>
<dbReference type="RefSeq" id="WP_015244783.1">
    <property type="nucleotide sequence ID" value="NC_019892.1"/>
</dbReference>
<organism evidence="7 8">
    <name type="scientific">Singulisphaera acidiphila (strain ATCC BAA-1392 / DSM 18658 / VKM B-2454 / MOB10)</name>
    <dbReference type="NCBI Taxonomy" id="886293"/>
    <lineage>
        <taxon>Bacteria</taxon>
        <taxon>Pseudomonadati</taxon>
        <taxon>Planctomycetota</taxon>
        <taxon>Planctomycetia</taxon>
        <taxon>Isosphaerales</taxon>
        <taxon>Isosphaeraceae</taxon>
        <taxon>Singulisphaera</taxon>
    </lineage>
</organism>
<dbReference type="PANTHER" id="PTHR43090:SF2">
    <property type="entry name" value="1-(5-PHOSPHORIBOSYL)-5-[(5-PHOSPHORIBOSYLAMINO)METHYLIDENEAMINO] IMIDAZOLE-4-CARBOXAMIDE ISOMERASE"/>
    <property type="match status" value="1"/>
</dbReference>
<keyword evidence="3 5" id="KW-0368">Histidine biosynthesis</keyword>
<dbReference type="HOGENOM" id="CLU_048577_2_1_0"/>
<comment type="similarity">
    <text evidence="1 5">Belongs to the HisA/HisF family.</text>
</comment>
<sequence length="275" mass="28660">MPLRVIPVLDLKEGRAVHAVGGDRAHYRPLASVLHPAADPIGLARALHAQLGFCEVYLADLDAIAGAGPNLPLYHGLAEMGLSAWVDAGVRDVSSLPPLLDAGVPTILVGLETVHGPEALRAIVETVGPQRIVFSLDLREGRPLTADHVEWSVNAPEAIAEEAIALGVRRFLLLDLARVGLGRGIGTEPLLRHLALAGPDVEITVGGGISCVDELRSLAEAGAAAVLVGSALHDGRIGSRELAQICPETLRTQIRVSSQLPPPGTAGDPPAIQLN</sequence>
<proteinExistence type="inferred from homology"/>
<dbReference type="AlphaFoldDB" id="L0D8P5"/>